<reference evidence="5 6" key="1">
    <citation type="journal article" date="2018" name="Plant J.">
        <title>Genome sequences of Chlorella sorokiniana UTEX 1602 and Micractinium conductrix SAG 241.80: implications to maltose excretion by a green alga.</title>
        <authorList>
            <person name="Arriola M.B."/>
            <person name="Velmurugan N."/>
            <person name="Zhang Y."/>
            <person name="Plunkett M.H."/>
            <person name="Hondzo H."/>
            <person name="Barney B.M."/>
        </authorList>
    </citation>
    <scope>NUCLEOTIDE SEQUENCE [LARGE SCALE GENOMIC DNA]</scope>
    <source>
        <strain evidence="5 6">SAG 241.80</strain>
    </source>
</reference>
<evidence type="ECO:0000313" key="5">
    <source>
        <dbReference type="EMBL" id="PSC68869.1"/>
    </source>
</evidence>
<dbReference type="SUPFAM" id="SSF54211">
    <property type="entry name" value="Ribosomal protein S5 domain 2-like"/>
    <property type="match status" value="1"/>
</dbReference>
<dbReference type="GO" id="GO:0005524">
    <property type="term" value="F:ATP binding"/>
    <property type="evidence" value="ECO:0007669"/>
    <property type="project" value="UniProtKB-KW"/>
</dbReference>
<sequence>MACVEVLPGGGLQSRVCARVGLLGNPSDGFRGAVLGFSLANFAAEVTLTPAATLRLVPNPVHDAQHFESLEALAACTRSYGYYGGLRILQAMCAVFWEHCQREGMQLSPSAGPFELSYSTSIPRQCGLSGSSALAAAALNCLLRWHGVEWAVPPAARPALVLAAEQQLGIAAGLQDRVVQVYGGLLLMDFSPSLGSQGRYTRLDAASLPPLYVIHAAAPPARGKDSGAVHASVRQLWDAGDAEVRETMGQIAALAEQGQRALLAGDLEQLAALMRRNLRLRRQLYSDAVVGAASLAMAELAESVGAAAKLTGSGGAVVALCPRGEQQEAALRAACEARGLACVRAELGPPLHPLSDGAAAGSSAGESAV</sequence>
<proteinExistence type="predicted"/>
<keyword evidence="1" id="KW-0547">Nucleotide-binding</keyword>
<evidence type="ECO:0000259" key="4">
    <source>
        <dbReference type="Pfam" id="PF08544"/>
    </source>
</evidence>
<comment type="caution">
    <text evidence="5">The sequence shown here is derived from an EMBL/GenBank/DDBJ whole genome shotgun (WGS) entry which is preliminary data.</text>
</comment>
<dbReference type="Pfam" id="PF08544">
    <property type="entry name" value="GHMP_kinases_C"/>
    <property type="match status" value="1"/>
</dbReference>
<feature type="domain" description="GHMP kinase N-terminal" evidence="3">
    <location>
        <begin position="106"/>
        <end position="184"/>
    </location>
</feature>
<organism evidence="5 6">
    <name type="scientific">Micractinium conductrix</name>
    <dbReference type="NCBI Taxonomy" id="554055"/>
    <lineage>
        <taxon>Eukaryota</taxon>
        <taxon>Viridiplantae</taxon>
        <taxon>Chlorophyta</taxon>
        <taxon>core chlorophytes</taxon>
        <taxon>Trebouxiophyceae</taxon>
        <taxon>Chlorellales</taxon>
        <taxon>Chlorellaceae</taxon>
        <taxon>Chlorella clade</taxon>
        <taxon>Micractinium</taxon>
    </lineage>
</organism>
<dbReference type="InterPro" id="IPR020568">
    <property type="entry name" value="Ribosomal_Su5_D2-typ_SF"/>
</dbReference>
<dbReference type="InterPro" id="IPR053034">
    <property type="entry name" value="Glucuronokinase-like"/>
</dbReference>
<dbReference type="Gene3D" id="3.30.230.10">
    <property type="match status" value="1"/>
</dbReference>
<dbReference type="Pfam" id="PF00288">
    <property type="entry name" value="GHMP_kinases_N"/>
    <property type="match status" value="1"/>
</dbReference>
<dbReference type="OrthoDB" id="1924968at2759"/>
<dbReference type="PRINTS" id="PR00959">
    <property type="entry name" value="MEVGALKINASE"/>
</dbReference>
<dbReference type="InterPro" id="IPR036554">
    <property type="entry name" value="GHMP_kinase_C_sf"/>
</dbReference>
<dbReference type="STRING" id="554055.A0A2P6V465"/>
<dbReference type="UniPathway" id="UPA00057">
    <property type="reaction ID" value="UER00098"/>
</dbReference>
<dbReference type="Gene3D" id="3.30.70.890">
    <property type="entry name" value="GHMP kinase, C-terminal domain"/>
    <property type="match status" value="1"/>
</dbReference>
<protein>
    <submittedName>
        <fullName evidence="5">Glucuronokinase 1-like</fullName>
    </submittedName>
</protein>
<dbReference type="GO" id="GO:0016301">
    <property type="term" value="F:kinase activity"/>
    <property type="evidence" value="ECO:0007669"/>
    <property type="project" value="UniProtKB-KW"/>
</dbReference>
<evidence type="ECO:0000256" key="1">
    <source>
        <dbReference type="ARBA" id="ARBA00022741"/>
    </source>
</evidence>
<dbReference type="SUPFAM" id="SSF55060">
    <property type="entry name" value="GHMP Kinase, C-terminal domain"/>
    <property type="match status" value="1"/>
</dbReference>
<feature type="domain" description="GHMP kinase C-terminal" evidence="4">
    <location>
        <begin position="260"/>
        <end position="336"/>
    </location>
</feature>
<dbReference type="AlphaFoldDB" id="A0A2P6V465"/>
<dbReference type="InterPro" id="IPR006204">
    <property type="entry name" value="GHMP_kinase_N_dom"/>
</dbReference>
<dbReference type="PANTHER" id="PTHR38710">
    <property type="entry name" value="WITH PUTATIVE URIDYL PYROPHOSPHORYLASE-RELATED"/>
    <property type="match status" value="1"/>
</dbReference>
<dbReference type="InterPro" id="IPR014721">
    <property type="entry name" value="Ribsml_uS5_D2-typ_fold_subgr"/>
</dbReference>
<keyword evidence="6" id="KW-1185">Reference proteome</keyword>
<dbReference type="Proteomes" id="UP000239649">
    <property type="component" value="Unassembled WGS sequence"/>
</dbReference>
<evidence type="ECO:0000259" key="3">
    <source>
        <dbReference type="Pfam" id="PF00288"/>
    </source>
</evidence>
<dbReference type="GO" id="GO:0019287">
    <property type="term" value="P:isopentenyl diphosphate biosynthetic process, mevalonate pathway"/>
    <property type="evidence" value="ECO:0007669"/>
    <property type="project" value="UniProtKB-UniPathway"/>
</dbReference>
<dbReference type="PANTHER" id="PTHR38710:SF1">
    <property type="entry name" value="WITH PUTATIVE URIDYL PYROPHOSPHORYLASE-RELATED"/>
    <property type="match status" value="1"/>
</dbReference>
<accession>A0A2P6V465</accession>
<dbReference type="EMBL" id="LHPF02000032">
    <property type="protein sequence ID" value="PSC68869.1"/>
    <property type="molecule type" value="Genomic_DNA"/>
</dbReference>
<dbReference type="InterPro" id="IPR013750">
    <property type="entry name" value="GHMP_kinase_C_dom"/>
</dbReference>
<evidence type="ECO:0000313" key="6">
    <source>
        <dbReference type="Proteomes" id="UP000239649"/>
    </source>
</evidence>
<gene>
    <name evidence="5" type="ORF">C2E20_7606</name>
</gene>
<name>A0A2P6V465_9CHLO</name>
<keyword evidence="2" id="KW-0067">ATP-binding</keyword>
<evidence type="ECO:0000256" key="2">
    <source>
        <dbReference type="ARBA" id="ARBA00022840"/>
    </source>
</evidence>